<dbReference type="EMBL" id="JABBWM010000046">
    <property type="protein sequence ID" value="KAG2102866.1"/>
    <property type="molecule type" value="Genomic_DNA"/>
</dbReference>
<accession>A0A9P7JRD1</accession>
<keyword evidence="2" id="KW-1185">Reference proteome</keyword>
<gene>
    <name evidence="1" type="ORF">F5147DRAFT_580795</name>
</gene>
<name>A0A9P7JRD1_9AGAM</name>
<organism evidence="1 2">
    <name type="scientific">Suillus discolor</name>
    <dbReference type="NCBI Taxonomy" id="1912936"/>
    <lineage>
        <taxon>Eukaryota</taxon>
        <taxon>Fungi</taxon>
        <taxon>Dikarya</taxon>
        <taxon>Basidiomycota</taxon>
        <taxon>Agaricomycotina</taxon>
        <taxon>Agaricomycetes</taxon>
        <taxon>Agaricomycetidae</taxon>
        <taxon>Boletales</taxon>
        <taxon>Suillineae</taxon>
        <taxon>Suillaceae</taxon>
        <taxon>Suillus</taxon>
    </lineage>
</organism>
<sequence length="78" mass="8983">MSEYIENGASGLRTSFHASLDAGNRAARAIKFAFPHREDELAAYGEYINDKFDRRLQRTHERLIRCDKAVRNRAANSR</sequence>
<comment type="caution">
    <text evidence="1">The sequence shown here is derived from an EMBL/GenBank/DDBJ whole genome shotgun (WGS) entry which is preliminary data.</text>
</comment>
<evidence type="ECO:0000313" key="2">
    <source>
        <dbReference type="Proteomes" id="UP000823399"/>
    </source>
</evidence>
<dbReference type="RefSeq" id="XP_041290333.1">
    <property type="nucleotide sequence ID" value="XM_041431567.1"/>
</dbReference>
<proteinExistence type="predicted"/>
<protein>
    <submittedName>
        <fullName evidence="1">Uncharacterized protein</fullName>
    </submittedName>
</protein>
<reference evidence="1" key="1">
    <citation type="journal article" date="2020" name="New Phytol.">
        <title>Comparative genomics reveals dynamic genome evolution in host specialist ectomycorrhizal fungi.</title>
        <authorList>
            <person name="Lofgren L.A."/>
            <person name="Nguyen N.H."/>
            <person name="Vilgalys R."/>
            <person name="Ruytinx J."/>
            <person name="Liao H.L."/>
            <person name="Branco S."/>
            <person name="Kuo A."/>
            <person name="LaButti K."/>
            <person name="Lipzen A."/>
            <person name="Andreopoulos W."/>
            <person name="Pangilinan J."/>
            <person name="Riley R."/>
            <person name="Hundley H."/>
            <person name="Na H."/>
            <person name="Barry K."/>
            <person name="Grigoriev I.V."/>
            <person name="Stajich J.E."/>
            <person name="Kennedy P.G."/>
        </authorList>
    </citation>
    <scope>NUCLEOTIDE SEQUENCE</scope>
    <source>
        <strain evidence="1">FC423</strain>
    </source>
</reference>
<dbReference type="OrthoDB" id="2355984at2759"/>
<dbReference type="GeneID" id="64693826"/>
<dbReference type="Proteomes" id="UP000823399">
    <property type="component" value="Unassembled WGS sequence"/>
</dbReference>
<evidence type="ECO:0000313" key="1">
    <source>
        <dbReference type="EMBL" id="KAG2102866.1"/>
    </source>
</evidence>
<dbReference type="AlphaFoldDB" id="A0A9P7JRD1"/>